<accession>A0AAV4NQH4</accession>
<keyword evidence="2" id="KW-1185">Reference proteome</keyword>
<evidence type="ECO:0000313" key="2">
    <source>
        <dbReference type="Proteomes" id="UP001054837"/>
    </source>
</evidence>
<dbReference type="EMBL" id="BPLQ01001900">
    <property type="protein sequence ID" value="GIX86565.1"/>
    <property type="molecule type" value="Genomic_DNA"/>
</dbReference>
<sequence length="117" mass="13024">MLVHAWGGILQTLDQTWYTPECIASHVTAIFKMKLTTAKVNWSNCPVALTVKGGGSKGGVTPHRHDNSIEDWLQCQQSVDTRANLGFICSNNARSFRLLKIGFEEKFNDLIGVIDFN</sequence>
<name>A0AAV4NQH4_9ARAC</name>
<comment type="caution">
    <text evidence="1">The sequence shown here is derived from an EMBL/GenBank/DDBJ whole genome shotgun (WGS) entry which is preliminary data.</text>
</comment>
<gene>
    <name evidence="1" type="ORF">CDAR_191971</name>
</gene>
<proteinExistence type="predicted"/>
<dbReference type="Proteomes" id="UP001054837">
    <property type="component" value="Unassembled WGS sequence"/>
</dbReference>
<protein>
    <submittedName>
        <fullName evidence="1">Uncharacterized protein</fullName>
    </submittedName>
</protein>
<evidence type="ECO:0000313" key="1">
    <source>
        <dbReference type="EMBL" id="GIX86565.1"/>
    </source>
</evidence>
<reference evidence="1 2" key="1">
    <citation type="submission" date="2021-06" db="EMBL/GenBank/DDBJ databases">
        <title>Caerostris darwini draft genome.</title>
        <authorList>
            <person name="Kono N."/>
            <person name="Arakawa K."/>
        </authorList>
    </citation>
    <scope>NUCLEOTIDE SEQUENCE [LARGE SCALE GENOMIC DNA]</scope>
</reference>
<dbReference type="AlphaFoldDB" id="A0AAV4NQH4"/>
<organism evidence="1 2">
    <name type="scientific">Caerostris darwini</name>
    <dbReference type="NCBI Taxonomy" id="1538125"/>
    <lineage>
        <taxon>Eukaryota</taxon>
        <taxon>Metazoa</taxon>
        <taxon>Ecdysozoa</taxon>
        <taxon>Arthropoda</taxon>
        <taxon>Chelicerata</taxon>
        <taxon>Arachnida</taxon>
        <taxon>Araneae</taxon>
        <taxon>Araneomorphae</taxon>
        <taxon>Entelegynae</taxon>
        <taxon>Araneoidea</taxon>
        <taxon>Araneidae</taxon>
        <taxon>Caerostris</taxon>
    </lineage>
</organism>